<dbReference type="OrthoDB" id="260188at2"/>
<dbReference type="InterPro" id="IPR006860">
    <property type="entry name" value="FecR"/>
</dbReference>
<accession>A0A2G1VYF8</accession>
<comment type="caution">
    <text evidence="2">The sequence shown here is derived from an EMBL/GenBank/DDBJ whole genome shotgun (WGS) entry which is preliminary data.</text>
</comment>
<dbReference type="PANTHER" id="PTHR30273">
    <property type="entry name" value="PERIPLASMIC SIGNAL SENSOR AND SIGMA FACTOR ACTIVATOR FECR-RELATED"/>
    <property type="match status" value="1"/>
</dbReference>
<dbReference type="AlphaFoldDB" id="A0A2G1VYF8"/>
<dbReference type="RefSeq" id="WP_099264060.1">
    <property type="nucleotide sequence ID" value="NZ_NIZW01000038.1"/>
</dbReference>
<gene>
    <name evidence="2" type="ORF">CEE69_28925</name>
</gene>
<proteinExistence type="predicted"/>
<dbReference type="Proteomes" id="UP000225740">
    <property type="component" value="Unassembled WGS sequence"/>
</dbReference>
<evidence type="ECO:0000313" key="2">
    <source>
        <dbReference type="EMBL" id="PHQ31802.1"/>
    </source>
</evidence>
<keyword evidence="3" id="KW-1185">Reference proteome</keyword>
<reference evidence="2 3" key="1">
    <citation type="submission" date="2017-06" db="EMBL/GenBank/DDBJ databases">
        <title>Description of Rhodopirellula bahusiensis sp. nov.</title>
        <authorList>
            <person name="Kizina J."/>
            <person name="Harder J."/>
        </authorList>
    </citation>
    <scope>NUCLEOTIDE SEQUENCE [LARGE SCALE GENOMIC DNA]</scope>
    <source>
        <strain evidence="2 3">SWK21</strain>
    </source>
</reference>
<dbReference type="InterPro" id="IPR012373">
    <property type="entry name" value="Ferrdict_sens_TM"/>
</dbReference>
<dbReference type="Gene3D" id="2.60.120.1440">
    <property type="match status" value="1"/>
</dbReference>
<name>A0A2G1VYF8_9BACT</name>
<dbReference type="EMBL" id="NIZW01000038">
    <property type="protein sequence ID" value="PHQ31802.1"/>
    <property type="molecule type" value="Genomic_DNA"/>
</dbReference>
<protein>
    <recommendedName>
        <fullName evidence="1">FecR protein domain-containing protein</fullName>
    </recommendedName>
</protein>
<dbReference type="Pfam" id="PF04773">
    <property type="entry name" value="FecR"/>
    <property type="match status" value="1"/>
</dbReference>
<organism evidence="2 3">
    <name type="scientific">Rhodopirellula bahusiensis</name>
    <dbReference type="NCBI Taxonomy" id="2014065"/>
    <lineage>
        <taxon>Bacteria</taxon>
        <taxon>Pseudomonadati</taxon>
        <taxon>Planctomycetota</taxon>
        <taxon>Planctomycetia</taxon>
        <taxon>Pirellulales</taxon>
        <taxon>Pirellulaceae</taxon>
        <taxon>Rhodopirellula</taxon>
    </lineage>
</organism>
<dbReference type="GeneID" id="90611881"/>
<dbReference type="PANTHER" id="PTHR30273:SF2">
    <property type="entry name" value="PROTEIN FECR"/>
    <property type="match status" value="1"/>
</dbReference>
<evidence type="ECO:0000313" key="3">
    <source>
        <dbReference type="Proteomes" id="UP000225740"/>
    </source>
</evidence>
<dbReference type="GO" id="GO:0016989">
    <property type="term" value="F:sigma factor antagonist activity"/>
    <property type="evidence" value="ECO:0007669"/>
    <property type="project" value="TreeGrafter"/>
</dbReference>
<evidence type="ECO:0000259" key="1">
    <source>
        <dbReference type="Pfam" id="PF04773"/>
    </source>
</evidence>
<sequence length="453" mass="49497">MSDSGKPNDDVWNDLVERHLRGELNQREQEQLAGWLDSDASLREDFVRQATWDTELAEVVRAGGDRPSEMESLLASNDDKQPWRTPKLMRAMLAIAATTILLLSYALLTRDSDVNAIDPTSGSVAHITGLSGSLIWTGDRGELVRDISVGTDLAGGTIEGLSPDCWFELQFNDGSEVAISGASMLTFSDDGQKRLRLREGRMSADVAPQPDGNPMVIQTRTATLTVLGTSFDVEAELPTTAVIVREGTVRVTRTSDGKEIDVSANHRVVAAADQDFERRQIASVVRNWESRIDQGPDETFGKWIAATETSPASLKAVAFVPEQNPNVVLYLLGLGVRSEEGAPVEVNEDSHFEIHGKIDVETQIYFGIQVAYANGDFAGKFRATCSVHRDASGNFVARADLSDFELDPSVAAYKDKLAPSPEGLFVNGVWSFTHSETPSGMRISEIKLANRRK</sequence>
<feature type="domain" description="FecR protein" evidence="1">
    <location>
        <begin position="167"/>
        <end position="250"/>
    </location>
</feature>